<dbReference type="InterPro" id="IPR011912">
    <property type="entry name" value="Heptose_epim"/>
</dbReference>
<dbReference type="EC" id="5.1.3.20" evidence="4"/>
<dbReference type="GO" id="GO:0050661">
    <property type="term" value="F:NADP binding"/>
    <property type="evidence" value="ECO:0007669"/>
    <property type="project" value="InterPro"/>
</dbReference>
<keyword evidence="1 4" id="KW-0521">NADP</keyword>
<feature type="binding site" evidence="4">
    <location>
        <begin position="201"/>
        <end position="204"/>
    </location>
    <ligand>
        <name>substrate</name>
    </ligand>
</feature>
<feature type="binding site" evidence="4">
    <location>
        <position position="92"/>
    </location>
    <ligand>
        <name>NADP(+)</name>
        <dbReference type="ChEBI" id="CHEBI:58349"/>
    </ligand>
</feature>
<dbReference type="InterPro" id="IPR036291">
    <property type="entry name" value="NAD(P)-bd_dom_sf"/>
</dbReference>
<dbReference type="EMBL" id="MFNE01000005">
    <property type="protein sequence ID" value="OGG97096.1"/>
    <property type="molecule type" value="Genomic_DNA"/>
</dbReference>
<dbReference type="GO" id="GO:0005975">
    <property type="term" value="P:carbohydrate metabolic process"/>
    <property type="evidence" value="ECO:0007669"/>
    <property type="project" value="UniProtKB-UniRule"/>
</dbReference>
<feature type="binding site" evidence="4">
    <location>
        <position position="178"/>
    </location>
    <ligand>
        <name>NADP(+)</name>
        <dbReference type="ChEBI" id="CHEBI:58349"/>
    </ligand>
</feature>
<reference evidence="6 7" key="1">
    <citation type="journal article" date="2016" name="Nat. Commun.">
        <title>Thousands of microbial genomes shed light on interconnected biogeochemical processes in an aquifer system.</title>
        <authorList>
            <person name="Anantharaman K."/>
            <person name="Brown C.T."/>
            <person name="Hug L.A."/>
            <person name="Sharon I."/>
            <person name="Castelle C.J."/>
            <person name="Probst A.J."/>
            <person name="Thomas B.C."/>
            <person name="Singh A."/>
            <person name="Wilkins M.J."/>
            <person name="Karaoz U."/>
            <person name="Brodie E.L."/>
            <person name="Williams K.H."/>
            <person name="Hubbard S.S."/>
            <person name="Banfield J.F."/>
        </authorList>
    </citation>
    <scope>NUCLEOTIDE SEQUENCE [LARGE SCALE GENOMIC DNA]</scope>
</reference>
<feature type="binding site" evidence="4">
    <location>
        <position position="38"/>
    </location>
    <ligand>
        <name>NADP(+)</name>
        <dbReference type="ChEBI" id="CHEBI:58349"/>
    </ligand>
</feature>
<dbReference type="NCBIfam" id="TIGR02197">
    <property type="entry name" value="heptose_epim"/>
    <property type="match status" value="1"/>
</dbReference>
<proteinExistence type="inferred from homology"/>
<accession>A0A1F6GG48</accession>
<dbReference type="UniPathway" id="UPA00356">
    <property type="reaction ID" value="UER00440"/>
</dbReference>
<gene>
    <name evidence="4" type="primary">hldD</name>
    <name evidence="6" type="ORF">A2527_13155</name>
</gene>
<evidence type="ECO:0000313" key="6">
    <source>
        <dbReference type="EMBL" id="OGG97096.1"/>
    </source>
</evidence>
<evidence type="ECO:0000256" key="1">
    <source>
        <dbReference type="ARBA" id="ARBA00022857"/>
    </source>
</evidence>
<dbReference type="PANTHER" id="PTHR43103">
    <property type="entry name" value="NUCLEOSIDE-DIPHOSPHATE-SUGAR EPIMERASE"/>
    <property type="match status" value="1"/>
</dbReference>
<organism evidence="6 7">
    <name type="scientific">Candidatus Lambdaproteobacteria bacterium RIFOXYD2_FULL_50_16</name>
    <dbReference type="NCBI Taxonomy" id="1817772"/>
    <lineage>
        <taxon>Bacteria</taxon>
        <taxon>Pseudomonadati</taxon>
        <taxon>Pseudomonadota</taxon>
        <taxon>Candidatus Lambdaproteobacteria</taxon>
    </lineage>
</organism>
<evidence type="ECO:0000313" key="7">
    <source>
        <dbReference type="Proteomes" id="UP000178449"/>
    </source>
</evidence>
<comment type="catalytic activity">
    <reaction evidence="4">
        <text>ADP-D-glycero-beta-D-manno-heptose = ADP-L-glycero-beta-D-manno-heptose</text>
        <dbReference type="Rhea" id="RHEA:17577"/>
        <dbReference type="ChEBI" id="CHEBI:59967"/>
        <dbReference type="ChEBI" id="CHEBI:61506"/>
        <dbReference type="EC" id="5.1.3.20"/>
    </reaction>
</comment>
<feature type="binding site" evidence="4">
    <location>
        <position position="53"/>
    </location>
    <ligand>
        <name>NADP(+)</name>
        <dbReference type="ChEBI" id="CHEBI:58349"/>
    </ligand>
</feature>
<feature type="binding site" evidence="4">
    <location>
        <position position="215"/>
    </location>
    <ligand>
        <name>substrate</name>
    </ligand>
</feature>
<feature type="domain" description="NAD-dependent epimerase/dehydratase" evidence="5">
    <location>
        <begin position="2"/>
        <end position="243"/>
    </location>
</feature>
<dbReference type="STRING" id="1817772.A2527_13155"/>
<dbReference type="Pfam" id="PF01370">
    <property type="entry name" value="Epimerase"/>
    <property type="match status" value="1"/>
</dbReference>
<sequence length="319" mass="36137">MIIVTGGAGFIGSRLIHGLNARGITDILVVDHLGKNDKYKNLIGLVYNDYLDRQEFIEALDGEQIESEIEAIFHLGACSATTELDAAFLMDNNYRYSQLLSRYAAENQIRFIYASSAATYGDGDEGYSDQGDLLKYKPLNPYGFSKYAFDLWAEAQGYLEEQVGLKFFNVYGPNERHKGDMRSVISKSYDQIVQSGQVRLFKSHKEGFKDGEQLRDFVYVADVVEVMLYFMDQPDLGGIYNLGTGEARSFKDLVLATFSAMGKPAHIEYFDMPEHLRGRYQYFTQADMSKLKATGYKKSFTRLEDGVKDYVQNYLAKGN</sequence>
<evidence type="ECO:0000259" key="5">
    <source>
        <dbReference type="Pfam" id="PF01370"/>
    </source>
</evidence>
<feature type="binding site" evidence="4">
    <location>
        <begin position="75"/>
        <end position="79"/>
    </location>
    <ligand>
        <name>NADP(+)</name>
        <dbReference type="ChEBI" id="CHEBI:58349"/>
    </ligand>
</feature>
<dbReference type="SUPFAM" id="SSF51735">
    <property type="entry name" value="NAD(P)-binding Rossmann-fold domains"/>
    <property type="match status" value="1"/>
</dbReference>
<feature type="binding site" evidence="4">
    <location>
        <position position="187"/>
    </location>
    <ligand>
        <name>substrate</name>
    </ligand>
</feature>
<dbReference type="Gene3D" id="3.90.25.10">
    <property type="entry name" value="UDP-galactose 4-epimerase, domain 1"/>
    <property type="match status" value="1"/>
</dbReference>
<feature type="active site" description="Proton acceptor" evidence="4">
    <location>
        <position position="178"/>
    </location>
</feature>
<comment type="caution">
    <text evidence="6">The sequence shown here is derived from an EMBL/GenBank/DDBJ whole genome shotgun (WGS) entry which is preliminary data.</text>
</comment>
<feature type="binding site" evidence="4">
    <location>
        <position position="146"/>
    </location>
    <ligand>
        <name>NADP(+)</name>
        <dbReference type="ChEBI" id="CHEBI:58349"/>
    </ligand>
</feature>
<dbReference type="CDD" id="cd05248">
    <property type="entry name" value="ADP_GME_SDR_e"/>
    <property type="match status" value="1"/>
</dbReference>
<feature type="binding site" evidence="4">
    <location>
        <position position="169"/>
    </location>
    <ligand>
        <name>substrate</name>
    </ligand>
</feature>
<comment type="function">
    <text evidence="4">Catalyzes the interconversion between ADP-D-glycero-beta-D-manno-heptose and ADP-L-glycero-beta-D-manno-heptose via an epimerization at carbon 6 of the heptose.</text>
</comment>
<feature type="binding site" evidence="4">
    <location>
        <begin position="31"/>
        <end position="32"/>
    </location>
    <ligand>
        <name>NADP(+)</name>
        <dbReference type="ChEBI" id="CHEBI:58349"/>
    </ligand>
</feature>
<keyword evidence="2 4" id="KW-0413">Isomerase</keyword>
<feature type="binding site" evidence="4">
    <location>
        <position position="170"/>
    </location>
    <ligand>
        <name>NADP(+)</name>
        <dbReference type="ChEBI" id="CHEBI:58349"/>
    </ligand>
</feature>
<protein>
    <recommendedName>
        <fullName evidence="4">ADP-L-glycero-D-manno-heptose-6-epimerase</fullName>
        <ecNumber evidence="4">5.1.3.20</ecNumber>
    </recommendedName>
    <alternativeName>
        <fullName evidence="4">ADP-L-glycero-beta-D-manno-heptose-6-epimerase</fullName>
        <shortName evidence="4">ADP-glyceromanno-heptose 6-epimerase</shortName>
        <shortName evidence="4">ADP-hep 6-epimerase</shortName>
        <shortName evidence="4">AGME</shortName>
    </alternativeName>
</protein>
<feature type="binding site" evidence="4">
    <location>
        <position position="280"/>
    </location>
    <ligand>
        <name>substrate</name>
    </ligand>
</feature>
<evidence type="ECO:0000256" key="2">
    <source>
        <dbReference type="ARBA" id="ARBA00023235"/>
    </source>
</evidence>
<dbReference type="GO" id="GO:0097171">
    <property type="term" value="P:ADP-L-glycero-beta-D-manno-heptose biosynthetic process"/>
    <property type="evidence" value="ECO:0007669"/>
    <property type="project" value="UniProtKB-UniPathway"/>
</dbReference>
<dbReference type="Gene3D" id="3.40.50.720">
    <property type="entry name" value="NAD(P)-binding Rossmann-like Domain"/>
    <property type="match status" value="1"/>
</dbReference>
<comment type="subunit">
    <text evidence="4">Homopentamer.</text>
</comment>
<evidence type="ECO:0000256" key="4">
    <source>
        <dbReference type="HAMAP-Rule" id="MF_01601"/>
    </source>
</evidence>
<evidence type="ECO:0000256" key="3">
    <source>
        <dbReference type="ARBA" id="ARBA00023277"/>
    </source>
</evidence>
<comment type="pathway">
    <text evidence="4">Nucleotide-sugar biosynthesis; ADP-L-glycero-beta-D-manno-heptose biosynthesis; ADP-L-glycero-beta-D-manno-heptose from D-glycero-beta-D-manno-heptose 7-phosphate: step 4/4.</text>
</comment>
<feature type="active site" description="Proton acceptor" evidence="4">
    <location>
        <position position="142"/>
    </location>
</feature>
<dbReference type="HAMAP" id="MF_01601">
    <property type="entry name" value="Heptose_epimerase"/>
    <property type="match status" value="1"/>
</dbReference>
<dbReference type="PANTHER" id="PTHR43103:SF3">
    <property type="entry name" value="ADP-L-GLYCERO-D-MANNO-HEPTOSE-6-EPIMERASE"/>
    <property type="match status" value="1"/>
</dbReference>
<comment type="domain">
    <text evidence="4">Contains a large N-terminal NADP-binding domain, and a smaller C-terminal substrate-binding domain.</text>
</comment>
<dbReference type="AlphaFoldDB" id="A0A1F6GG48"/>
<feature type="binding site" evidence="4">
    <location>
        <begin position="10"/>
        <end position="11"/>
    </location>
    <ligand>
        <name>NADP(+)</name>
        <dbReference type="ChEBI" id="CHEBI:58349"/>
    </ligand>
</feature>
<keyword evidence="3 4" id="KW-0119">Carbohydrate metabolism</keyword>
<comment type="similarity">
    <text evidence="4">Belongs to the NAD(P)-dependent epimerase/dehydratase family. HldD subfamily.</text>
</comment>
<dbReference type="Proteomes" id="UP000178449">
    <property type="component" value="Unassembled WGS sequence"/>
</dbReference>
<name>A0A1F6GG48_9PROT</name>
<comment type="cofactor">
    <cofactor evidence="4">
        <name>NADP(+)</name>
        <dbReference type="ChEBI" id="CHEBI:58349"/>
    </cofactor>
    <text evidence="4">Binds 1 NADP(+) per subunit.</text>
</comment>
<dbReference type="GO" id="GO:0008712">
    <property type="term" value="F:ADP-glyceromanno-heptose 6-epimerase activity"/>
    <property type="evidence" value="ECO:0007669"/>
    <property type="project" value="UniProtKB-UniRule"/>
</dbReference>
<dbReference type="InterPro" id="IPR001509">
    <property type="entry name" value="Epimerase_deHydtase"/>
</dbReference>
<feature type="binding site" evidence="4">
    <location>
        <position position="180"/>
    </location>
    <ligand>
        <name>substrate</name>
    </ligand>
</feature>